<evidence type="ECO:0000313" key="2">
    <source>
        <dbReference type="EMBL" id="SMY35394.1"/>
    </source>
</evidence>
<protein>
    <recommendedName>
        <fullName evidence="4">Pentapeptide repeats (8 copies)</fullName>
    </recommendedName>
</protein>
<dbReference type="EMBL" id="FYAJ01000003">
    <property type="protein sequence ID" value="SMY35394.1"/>
    <property type="molecule type" value="Genomic_DNA"/>
</dbReference>
<sequence length="498" mass="55680">MELWRQGKDAWNEWVEKNPVADVSFISVDFSKKTQRTALPQVSFSGFKFPDGNVDFSYAQFGKGDVDFSNTQFGKGDVVFFDTKFGEGDVSFRGAVFGEGDISFFKAEFGNGFIHFTHTKFGNGNVTFTHTKFGNGNVTFGDAEFGNGNVTFGGAEFGEGNISFCLKTFGDGAVNFVRTQFGKGHVSFSGTEFGEGNVDFSKTKFDEGDVDFSKTKFGEGNVSFVATEFGKGAVSFSRAEFGEGVVDFDGTEFGRHANFSLLNIHYKTERIGFRYAVFNGSLEFSTQSEISVIPDFIGTKTTNHTSFSGLKYKLKRDGWGIFSKAVNENDGESLCRLKEIADSNKEYVTALRFHADEMRAKRWQKERMGTAASLLDMWFDFFSRYGQSIWRPIVGLFLTIVTSLLYTVGFFFPLFTPSSYAQWFTNMGNISYQTWVYGFEIALSRAIPFLGGKRIDTKTSEITELLPVHFDIVSAGFSLCAFAFMFLIGLGLRNRFRL</sequence>
<feature type="transmembrane region" description="Helical" evidence="1">
    <location>
        <begin position="472"/>
        <end position="492"/>
    </location>
</feature>
<organism evidence="2 3">
    <name type="scientific">Photobacterium andalusiense</name>
    <dbReference type="NCBI Taxonomy" id="2204296"/>
    <lineage>
        <taxon>Bacteria</taxon>
        <taxon>Pseudomonadati</taxon>
        <taxon>Pseudomonadota</taxon>
        <taxon>Gammaproteobacteria</taxon>
        <taxon>Vibrionales</taxon>
        <taxon>Vibrionaceae</taxon>
        <taxon>Photobacterium</taxon>
    </lineage>
</organism>
<reference evidence="3" key="1">
    <citation type="submission" date="2017-06" db="EMBL/GenBank/DDBJ databases">
        <authorList>
            <person name="Rodrigo-Torres L."/>
            <person name="Arahal R.D."/>
            <person name="Lucena T."/>
        </authorList>
    </citation>
    <scope>NUCLEOTIDE SEQUENCE [LARGE SCALE GENOMIC DNA]</scope>
    <source>
        <strain evidence="3">CECT 9192</strain>
    </source>
</reference>
<gene>
    <name evidence="2" type="ORF">PAND9192_02067</name>
</gene>
<feature type="transmembrane region" description="Helical" evidence="1">
    <location>
        <begin position="393"/>
        <end position="415"/>
    </location>
</feature>
<keyword evidence="3" id="KW-1185">Reference proteome</keyword>
<dbReference type="AlphaFoldDB" id="A0A1Y6MFT2"/>
<dbReference type="RefSeq" id="WP_159458232.1">
    <property type="nucleotide sequence ID" value="NZ_FYAJ01000003.1"/>
</dbReference>
<name>A0A1Y6MFT2_9GAMM</name>
<evidence type="ECO:0008006" key="4">
    <source>
        <dbReference type="Google" id="ProtNLM"/>
    </source>
</evidence>
<dbReference type="Proteomes" id="UP000195719">
    <property type="component" value="Unassembled WGS sequence"/>
</dbReference>
<evidence type="ECO:0000313" key="3">
    <source>
        <dbReference type="Proteomes" id="UP000195719"/>
    </source>
</evidence>
<keyword evidence="1" id="KW-1133">Transmembrane helix</keyword>
<evidence type="ECO:0000256" key="1">
    <source>
        <dbReference type="SAM" id="Phobius"/>
    </source>
</evidence>
<keyword evidence="1" id="KW-0472">Membrane</keyword>
<accession>A0A1Y6MFT2</accession>
<keyword evidence="1" id="KW-0812">Transmembrane</keyword>
<proteinExistence type="predicted"/>